<proteinExistence type="predicted"/>
<dbReference type="InterPro" id="IPR029002">
    <property type="entry name" value="PLPC/GPLD1"/>
</dbReference>
<reference evidence="2 3" key="1">
    <citation type="submission" date="2022-10" db="EMBL/GenBank/DDBJ databases">
        <title>Comparative genomic analysis of Cohnella hashimotonis sp. nov., isolated from the International Space Station.</title>
        <authorList>
            <person name="Simpson A."/>
            <person name="Venkateswaran K."/>
        </authorList>
    </citation>
    <scope>NUCLEOTIDE SEQUENCE [LARGE SCALE GENOMIC DNA]</scope>
    <source>
        <strain evidence="2 3">DSM 18997</strain>
    </source>
</reference>
<comment type="caution">
    <text evidence="2">The sequence shown here is derived from an EMBL/GenBank/DDBJ whole genome shotgun (WGS) entry which is preliminary data.</text>
</comment>
<dbReference type="Proteomes" id="UP001153387">
    <property type="component" value="Unassembled WGS sequence"/>
</dbReference>
<dbReference type="EMBL" id="JAPDHZ010000002">
    <property type="protein sequence ID" value="MDG0790608.1"/>
    <property type="molecule type" value="Genomic_DNA"/>
</dbReference>
<dbReference type="RefSeq" id="WP_277564425.1">
    <property type="nucleotide sequence ID" value="NZ_JAPDHZ010000002.1"/>
</dbReference>
<protein>
    <submittedName>
        <fullName evidence="2">Zinc dependent phospholipase C family protein</fullName>
    </submittedName>
</protein>
<dbReference type="AlphaFoldDB" id="A0A9X4QLE2"/>
<evidence type="ECO:0000313" key="3">
    <source>
        <dbReference type="Proteomes" id="UP001153387"/>
    </source>
</evidence>
<evidence type="ECO:0000313" key="2">
    <source>
        <dbReference type="EMBL" id="MDG0790608.1"/>
    </source>
</evidence>
<organism evidence="2 3">
    <name type="scientific">Cohnella ginsengisoli</name>
    <dbReference type="NCBI Taxonomy" id="425004"/>
    <lineage>
        <taxon>Bacteria</taxon>
        <taxon>Bacillati</taxon>
        <taxon>Bacillota</taxon>
        <taxon>Bacilli</taxon>
        <taxon>Bacillales</taxon>
        <taxon>Paenibacillaceae</taxon>
        <taxon>Cohnella</taxon>
    </lineage>
</organism>
<evidence type="ECO:0000259" key="1">
    <source>
        <dbReference type="Pfam" id="PF00882"/>
    </source>
</evidence>
<feature type="domain" description="Phospholipase C/D" evidence="1">
    <location>
        <begin position="7"/>
        <end position="136"/>
    </location>
</feature>
<keyword evidence="3" id="KW-1185">Reference proteome</keyword>
<sequence length="313" mass="34612">MPNLWAHIQFGRELAEALRLPFMTDPAQRTAFQLGCQGPDFLFYDHYLPWQRSHTPANRLGSLLHNVSCGPFLIDLFEATRQRAGDAGAEAYAAGFLLHHVLDRHVHPYVFSLSGFGKWKHQQFETAIDSVVMWRRAGIHTGKKPVSNEIDTGGKLPGGMTDILYALSCKHYPGLAGELTAGMLDASVRQFVAAQRLFFDPRGWKGRLTFGMLAPFSPPRTIPPWDVLNARRSGWIDPVDRTQIRQESVYDLWDAAFDDGKLTLAAGLTWLGAGSPGGAEEAKAAFESRVGNVSYETGLPCGNAWITFAEPVI</sequence>
<dbReference type="Pfam" id="PF00882">
    <property type="entry name" value="Zn_dep_PLPC"/>
    <property type="match status" value="1"/>
</dbReference>
<accession>A0A9X4QLE2</accession>
<gene>
    <name evidence="2" type="ORF">OMP38_06880</name>
</gene>
<name>A0A9X4QLE2_9BACL</name>